<evidence type="ECO:0000313" key="2">
    <source>
        <dbReference type="Proteomes" id="UP001562178"/>
    </source>
</evidence>
<proteinExistence type="predicted"/>
<reference evidence="1 2" key="1">
    <citation type="journal article" date="2016" name="Int. J. Syst. Evol. Microbiol.">
        <title>Description of Comamonas sediminis sp. nov., isolated from lagoon sediments.</title>
        <authorList>
            <person name="Subhash Y."/>
            <person name="Bang J.J."/>
            <person name="You T.H."/>
            <person name="Lee S.S."/>
        </authorList>
    </citation>
    <scope>NUCLEOTIDE SEQUENCE [LARGE SCALE GENOMIC DNA]</scope>
    <source>
        <strain evidence="1 2">JCM 31169</strain>
    </source>
</reference>
<organism evidence="1 2">
    <name type="scientific">Comamonas sediminis</name>
    <dbReference type="NCBI Taxonomy" id="1783360"/>
    <lineage>
        <taxon>Bacteria</taxon>
        <taxon>Pseudomonadati</taxon>
        <taxon>Pseudomonadota</taxon>
        <taxon>Betaproteobacteria</taxon>
        <taxon>Burkholderiales</taxon>
        <taxon>Comamonadaceae</taxon>
        <taxon>Comamonas</taxon>
    </lineage>
</organism>
<comment type="caution">
    <text evidence="1">The sequence shown here is derived from an EMBL/GenBank/DDBJ whole genome shotgun (WGS) entry which is preliminary data.</text>
</comment>
<evidence type="ECO:0000313" key="1">
    <source>
        <dbReference type="EMBL" id="MEY2252007.1"/>
    </source>
</evidence>
<sequence>MMNSFFQIALNHPIVNSYVMQFLLKSKELKRIHRSCEARSAMLQPETGTDLLPGKPLWMGFSPVYNSLEGSDSGAVPQRQRAQAPKGITFVKLINYYS</sequence>
<keyword evidence="2" id="KW-1185">Reference proteome</keyword>
<gene>
    <name evidence="1" type="ORF">AB7A72_13400</name>
</gene>
<accession>A0ABV4B3S7</accession>
<protein>
    <submittedName>
        <fullName evidence="1">Uncharacterized protein</fullName>
    </submittedName>
</protein>
<dbReference type="EMBL" id="JBGBDC010000005">
    <property type="protein sequence ID" value="MEY2252007.1"/>
    <property type="molecule type" value="Genomic_DNA"/>
</dbReference>
<dbReference type="Proteomes" id="UP001562178">
    <property type="component" value="Unassembled WGS sequence"/>
</dbReference>
<name>A0ABV4B3S7_9BURK</name>